<evidence type="ECO:0000313" key="3">
    <source>
        <dbReference type="Proteomes" id="UP000176863"/>
    </source>
</evidence>
<name>A0A1F6CWW0_9BACT</name>
<keyword evidence="1" id="KW-0812">Transmembrane</keyword>
<reference evidence="2 3" key="1">
    <citation type="journal article" date="2016" name="Nat. Commun.">
        <title>Thousands of microbial genomes shed light on interconnected biogeochemical processes in an aquifer system.</title>
        <authorList>
            <person name="Anantharaman K."/>
            <person name="Brown C.T."/>
            <person name="Hug L.A."/>
            <person name="Sharon I."/>
            <person name="Castelle C.J."/>
            <person name="Probst A.J."/>
            <person name="Thomas B.C."/>
            <person name="Singh A."/>
            <person name="Wilkins M.J."/>
            <person name="Karaoz U."/>
            <person name="Brodie E.L."/>
            <person name="Williams K.H."/>
            <person name="Hubbard S.S."/>
            <person name="Banfield J.F."/>
        </authorList>
    </citation>
    <scope>NUCLEOTIDE SEQUENCE [LARGE SCALE GENOMIC DNA]</scope>
</reference>
<proteinExistence type="predicted"/>
<accession>A0A1F6CWW0</accession>
<organism evidence="2 3">
    <name type="scientific">Candidatus Kaiserbacteria bacterium RIFCSPHIGHO2_01_FULL_53_29</name>
    <dbReference type="NCBI Taxonomy" id="1798480"/>
    <lineage>
        <taxon>Bacteria</taxon>
        <taxon>Candidatus Kaiseribacteriota</taxon>
    </lineage>
</organism>
<comment type="caution">
    <text evidence="2">The sequence shown here is derived from an EMBL/GenBank/DDBJ whole genome shotgun (WGS) entry which is preliminary data.</text>
</comment>
<sequence>MHLTRDGKFVRSDIWREGKWLDLWSVVHFLTGVSTALGLSILAFGFPASAVIAFLGFTAYELWEAMVKIEETPQNRAMDVLVGMVSFVPTFLFVAPLFPFWGLFFVFWAVLEVNVALAYFGWDISHKARLLEAKMRLEIAHQRERFIHRRDQFVADRERRGSLKERLRARKEQWRLHKKRRSLLPQPLVVRDQNHPPELSA</sequence>
<dbReference type="Proteomes" id="UP000176863">
    <property type="component" value="Unassembled WGS sequence"/>
</dbReference>
<feature type="transmembrane region" description="Helical" evidence="1">
    <location>
        <begin position="77"/>
        <end position="95"/>
    </location>
</feature>
<evidence type="ECO:0000313" key="2">
    <source>
        <dbReference type="EMBL" id="OGG53550.1"/>
    </source>
</evidence>
<feature type="transmembrane region" description="Helical" evidence="1">
    <location>
        <begin position="101"/>
        <end position="122"/>
    </location>
</feature>
<evidence type="ECO:0000256" key="1">
    <source>
        <dbReference type="SAM" id="Phobius"/>
    </source>
</evidence>
<dbReference type="EMBL" id="MFKT01000010">
    <property type="protein sequence ID" value="OGG53550.1"/>
    <property type="molecule type" value="Genomic_DNA"/>
</dbReference>
<keyword evidence="1" id="KW-0472">Membrane</keyword>
<gene>
    <name evidence="2" type="ORF">A2851_03875</name>
</gene>
<protein>
    <submittedName>
        <fullName evidence="2">Uncharacterized protein</fullName>
    </submittedName>
</protein>
<dbReference type="STRING" id="1798480.A2851_03875"/>
<keyword evidence="1" id="KW-1133">Transmembrane helix</keyword>
<dbReference type="AlphaFoldDB" id="A0A1F6CWW0"/>